<dbReference type="Proteomes" id="UP000008281">
    <property type="component" value="Unassembled WGS sequence"/>
</dbReference>
<reference evidence="1" key="1">
    <citation type="submission" date="2007-07" db="EMBL/GenBank/DDBJ databases">
        <title>PCAP assembly of the Caenorhabditis remanei genome.</title>
        <authorList>
            <consortium name="The Caenorhabditis remanei Sequencing Consortium"/>
            <person name="Wilson R.K."/>
        </authorList>
    </citation>
    <scope>NUCLEOTIDE SEQUENCE [LARGE SCALE GENOMIC DNA]</scope>
    <source>
        <strain evidence="1">PB4641</strain>
    </source>
</reference>
<name>E3NKU1_CAERE</name>
<sequence length="433" mass="47501">MSGTGQQLRSDISPTTDAVTATLASPLLSSKNFRKVQFDVKTAIYRANAAGSKAAEEAHKIIDDTLANRDALGLKNIDELRKQMLVISGMIETNSHFHQFVSKAKLHLSAKEIAELCQVATDHLDLKPRTDTLPILKEAILELKRVLEEQGCQCLEKISPTEIEDIAENVENTPQENEEPFVDDSLAPSSDFDPNQEELFPRDGDLAPTTRRQHPSSNGMVDSLVYGHLASATAHETVGINNPGGTQVPPVVSSDIRSNTENHEASSLPLGTAPNRASPGLSISCPVCRGSHDLFDCDSPKLPAYCARNQLCVLCMSSDHLTLQCQIHFIRSSPILSGAINKMYPGSGGRFMTSDTQIVASTPSANVPSNFHSLSDSERKEHARTDWTLAPESRNEVSSEEDAYDECRAAERDRKIRSNNYWLSFYDLESILP</sequence>
<organism evidence="2">
    <name type="scientific">Caenorhabditis remanei</name>
    <name type="common">Caenorhabditis vulgaris</name>
    <dbReference type="NCBI Taxonomy" id="31234"/>
    <lineage>
        <taxon>Eukaryota</taxon>
        <taxon>Metazoa</taxon>
        <taxon>Ecdysozoa</taxon>
        <taxon>Nematoda</taxon>
        <taxon>Chromadorea</taxon>
        <taxon>Rhabditida</taxon>
        <taxon>Rhabditina</taxon>
        <taxon>Rhabditomorpha</taxon>
        <taxon>Rhabditoidea</taxon>
        <taxon>Rhabditidae</taxon>
        <taxon>Peloderinae</taxon>
        <taxon>Caenorhabditis</taxon>
    </lineage>
</organism>
<accession>E3NKU1</accession>
<dbReference type="AlphaFoldDB" id="E3NKU1"/>
<keyword evidence="2" id="KW-1185">Reference proteome</keyword>
<gene>
    <name evidence="1" type="ORF">CRE_16489</name>
</gene>
<evidence type="ECO:0000313" key="1">
    <source>
        <dbReference type="EMBL" id="EFP03519.1"/>
    </source>
</evidence>
<evidence type="ECO:0000313" key="2">
    <source>
        <dbReference type="Proteomes" id="UP000008281"/>
    </source>
</evidence>
<dbReference type="HOGENOM" id="CLU_633466_0_0_1"/>
<proteinExistence type="predicted"/>
<protein>
    <submittedName>
        <fullName evidence="1">Uncharacterized protein</fullName>
    </submittedName>
</protein>
<dbReference type="EMBL" id="DS268832">
    <property type="protein sequence ID" value="EFP03519.1"/>
    <property type="molecule type" value="Genomic_DNA"/>
</dbReference>